<dbReference type="PANTHER" id="PTHR22916:SF3">
    <property type="entry name" value="UDP-GLCNAC:BETAGAL BETA-1,3-N-ACETYLGLUCOSAMINYLTRANSFERASE-LIKE PROTEIN 1"/>
    <property type="match status" value="1"/>
</dbReference>
<dbReference type="InterPro" id="IPR001173">
    <property type="entry name" value="Glyco_trans_2-like"/>
</dbReference>
<feature type="domain" description="Glycosyltransferase 2-like" evidence="1">
    <location>
        <begin position="10"/>
        <end position="146"/>
    </location>
</feature>
<accession>A0A2K1E081</accession>
<proteinExistence type="predicted"/>
<keyword evidence="3" id="KW-1185">Reference proteome</keyword>
<dbReference type="AlphaFoldDB" id="A0A2K1E081"/>
<dbReference type="Pfam" id="PF00535">
    <property type="entry name" value="Glycos_transf_2"/>
    <property type="match status" value="1"/>
</dbReference>
<dbReference type="RefSeq" id="WP_103051358.1">
    <property type="nucleotide sequence ID" value="NZ_POWF01000002.1"/>
</dbReference>
<reference evidence="2 3" key="1">
    <citation type="submission" date="2018-01" db="EMBL/GenBank/DDBJ databases">
        <title>The draft genome of Hanstruepera neustonica JCM19743.</title>
        <authorList>
            <person name="He R.-H."/>
            <person name="Du Z.-J."/>
        </authorList>
    </citation>
    <scope>NUCLEOTIDE SEQUENCE [LARGE SCALE GENOMIC DNA]</scope>
    <source>
        <strain evidence="2 3">JCM19743</strain>
    </source>
</reference>
<dbReference type="SUPFAM" id="SSF53448">
    <property type="entry name" value="Nucleotide-diphospho-sugar transferases"/>
    <property type="match status" value="1"/>
</dbReference>
<dbReference type="Proteomes" id="UP000236641">
    <property type="component" value="Unassembled WGS sequence"/>
</dbReference>
<name>A0A2K1E081_9FLAO</name>
<evidence type="ECO:0000259" key="1">
    <source>
        <dbReference type="Pfam" id="PF00535"/>
    </source>
</evidence>
<dbReference type="OrthoDB" id="396512at2"/>
<organism evidence="2 3">
    <name type="scientific">Hanstruepera neustonica</name>
    <dbReference type="NCBI Taxonomy" id="1445657"/>
    <lineage>
        <taxon>Bacteria</taxon>
        <taxon>Pseudomonadati</taxon>
        <taxon>Bacteroidota</taxon>
        <taxon>Flavobacteriia</taxon>
        <taxon>Flavobacteriales</taxon>
        <taxon>Flavobacteriaceae</taxon>
        <taxon>Hanstruepera</taxon>
    </lineage>
</organism>
<dbReference type="Gene3D" id="3.90.550.10">
    <property type="entry name" value="Spore Coat Polysaccharide Biosynthesis Protein SpsA, Chain A"/>
    <property type="match status" value="1"/>
</dbReference>
<protein>
    <recommendedName>
        <fullName evidence="1">Glycosyltransferase 2-like domain-containing protein</fullName>
    </recommendedName>
</protein>
<dbReference type="EMBL" id="POWF01000002">
    <property type="protein sequence ID" value="PNQ73661.1"/>
    <property type="molecule type" value="Genomic_DNA"/>
</dbReference>
<dbReference type="InterPro" id="IPR029044">
    <property type="entry name" value="Nucleotide-diphossugar_trans"/>
</dbReference>
<evidence type="ECO:0000313" key="3">
    <source>
        <dbReference type="Proteomes" id="UP000236641"/>
    </source>
</evidence>
<comment type="caution">
    <text evidence="2">The sequence shown here is derived from an EMBL/GenBank/DDBJ whole genome shotgun (WGS) entry which is preliminary data.</text>
</comment>
<dbReference type="PANTHER" id="PTHR22916">
    <property type="entry name" value="GLYCOSYLTRANSFERASE"/>
    <property type="match status" value="1"/>
</dbReference>
<evidence type="ECO:0000313" key="2">
    <source>
        <dbReference type="EMBL" id="PNQ73661.1"/>
    </source>
</evidence>
<sequence length="345" mass="40926">MDFKNEPLVSICIPTYNGSSYIEETLLSALNQTYKNIEIIITDDKSSDNTVELCKNFASKDNRIKVFENDSNLGLIGNWTESVEKASSNWIKFLFQDDLLQPTCVEKMIHAALNLKVDLVICNRQYFFEENFDPKIKRDYEEKLPKTELIIEDQKIYTPKETAKQIAPHFFNNCIGEPPTLLFNKAIYSKEDFSEEYFQLVDYDFILNKILAHNFVFISEKLLKFRVHSKSESMKNSQSDKENKKAFDRYLYIHYYEKILLCHKIINNPVFNELNKLISNEDVEKIKNWFVIKSYRRHGFKNVFPFYKSSKLSDFILSPVTSSYSTFKYKRMKISHKKYRKKYKI</sequence>
<gene>
    <name evidence="2" type="ORF">C1T31_04805</name>
</gene>
<dbReference type="GO" id="GO:0016758">
    <property type="term" value="F:hexosyltransferase activity"/>
    <property type="evidence" value="ECO:0007669"/>
    <property type="project" value="UniProtKB-ARBA"/>
</dbReference>